<dbReference type="GO" id="GO:0035673">
    <property type="term" value="F:oligopeptide transmembrane transporter activity"/>
    <property type="evidence" value="ECO:0007669"/>
    <property type="project" value="InterPro"/>
</dbReference>
<name>A0A9D9H679_9SPIO</name>
<evidence type="ECO:0000256" key="6">
    <source>
        <dbReference type="SAM" id="Phobius"/>
    </source>
</evidence>
<keyword evidence="3 6" id="KW-0812">Transmembrane</keyword>
<evidence type="ECO:0000256" key="4">
    <source>
        <dbReference type="ARBA" id="ARBA00022989"/>
    </source>
</evidence>
<evidence type="ECO:0000256" key="2">
    <source>
        <dbReference type="ARBA" id="ARBA00022448"/>
    </source>
</evidence>
<dbReference type="PANTHER" id="PTHR31645:SF0">
    <property type="entry name" value="OLIGOPEPTIDE TRANSPORTER YGL114W-RELATED"/>
    <property type="match status" value="1"/>
</dbReference>
<evidence type="ECO:0000313" key="7">
    <source>
        <dbReference type="EMBL" id="MBO8436358.1"/>
    </source>
</evidence>
<feature type="transmembrane region" description="Helical" evidence="6">
    <location>
        <begin position="173"/>
        <end position="193"/>
    </location>
</feature>
<organism evidence="7 8">
    <name type="scientific">Candidatus Ornithospirochaeta stercoripullorum</name>
    <dbReference type="NCBI Taxonomy" id="2840899"/>
    <lineage>
        <taxon>Bacteria</taxon>
        <taxon>Pseudomonadati</taxon>
        <taxon>Spirochaetota</taxon>
        <taxon>Spirochaetia</taxon>
        <taxon>Spirochaetales</taxon>
        <taxon>Spirochaetaceae</taxon>
        <taxon>Spirochaetaceae incertae sedis</taxon>
        <taxon>Candidatus Ornithospirochaeta</taxon>
    </lineage>
</organism>
<dbReference type="GO" id="GO:0016020">
    <property type="term" value="C:membrane"/>
    <property type="evidence" value="ECO:0007669"/>
    <property type="project" value="UniProtKB-SubCell"/>
</dbReference>
<dbReference type="Proteomes" id="UP000823615">
    <property type="component" value="Unassembled WGS sequence"/>
</dbReference>
<keyword evidence="4 6" id="KW-1133">Transmembrane helix</keyword>
<keyword evidence="5 6" id="KW-0472">Membrane</keyword>
<evidence type="ECO:0000256" key="5">
    <source>
        <dbReference type="ARBA" id="ARBA00023136"/>
    </source>
</evidence>
<proteinExistence type="predicted"/>
<feature type="transmembrane region" description="Helical" evidence="6">
    <location>
        <begin position="67"/>
        <end position="88"/>
    </location>
</feature>
<feature type="transmembrane region" description="Helical" evidence="6">
    <location>
        <begin position="338"/>
        <end position="371"/>
    </location>
</feature>
<protein>
    <submittedName>
        <fullName evidence="7">OPT/YSL family transporter</fullName>
    </submittedName>
</protein>
<feature type="transmembrane region" description="Helical" evidence="6">
    <location>
        <begin position="37"/>
        <end position="55"/>
    </location>
</feature>
<comment type="subcellular location">
    <subcellularLocation>
        <location evidence="1">Membrane</location>
        <topology evidence="1">Multi-pass membrane protein</topology>
    </subcellularLocation>
</comment>
<accession>A0A9D9H679</accession>
<feature type="transmembrane region" description="Helical" evidence="6">
    <location>
        <begin position="12"/>
        <end position="31"/>
    </location>
</feature>
<evidence type="ECO:0000313" key="8">
    <source>
        <dbReference type="Proteomes" id="UP000823615"/>
    </source>
</evidence>
<dbReference type="Pfam" id="PF03169">
    <property type="entry name" value="OPT"/>
    <property type="match status" value="2"/>
</dbReference>
<comment type="caution">
    <text evidence="7">The sequence shown here is derived from an EMBL/GenBank/DDBJ whole genome shotgun (WGS) entry which is preliminary data.</text>
</comment>
<feature type="transmembrane region" description="Helical" evidence="6">
    <location>
        <begin position="279"/>
        <end position="299"/>
    </location>
</feature>
<dbReference type="EMBL" id="JADIMT010000065">
    <property type="protein sequence ID" value="MBO8436358.1"/>
    <property type="molecule type" value="Genomic_DNA"/>
</dbReference>
<feature type="transmembrane region" description="Helical" evidence="6">
    <location>
        <begin position="94"/>
        <end position="119"/>
    </location>
</feature>
<dbReference type="InterPro" id="IPR004813">
    <property type="entry name" value="OPT"/>
</dbReference>
<reference evidence="7" key="2">
    <citation type="journal article" date="2021" name="PeerJ">
        <title>Extensive microbial diversity within the chicken gut microbiome revealed by metagenomics and culture.</title>
        <authorList>
            <person name="Gilroy R."/>
            <person name="Ravi A."/>
            <person name="Getino M."/>
            <person name="Pursley I."/>
            <person name="Horton D.L."/>
            <person name="Alikhan N.F."/>
            <person name="Baker D."/>
            <person name="Gharbi K."/>
            <person name="Hall N."/>
            <person name="Watson M."/>
            <person name="Adriaenssens E.M."/>
            <person name="Foster-Nyarko E."/>
            <person name="Jarju S."/>
            <person name="Secka A."/>
            <person name="Antonio M."/>
            <person name="Oren A."/>
            <person name="Chaudhuri R.R."/>
            <person name="La Ragione R."/>
            <person name="Hildebrand F."/>
            <person name="Pallen M.J."/>
        </authorList>
    </citation>
    <scope>NUCLEOTIDE SEQUENCE</scope>
    <source>
        <strain evidence="7">7293</strain>
    </source>
</reference>
<sequence>MEKRRSPLTVRGLTIGIVGLIVITASSMYVALRMGALPWPTVFVTVISMAILAKAKDSTLEEINCTHTLMSAGAMVAGGLAFTLPGLWMTDPEASLPLVTIIAISVTGAILGTLFTIIFRKSFIEREKLPYPMGEAAYNTLIAGKEGKGAPVLFTSLGLSAIFTFIRDGLGKIPAVLGLFPGSTLVPSLSIWVSPMALGIGAIIGPVLALMWFGGAILGYFIITPIGIGSGLFSSMADADAFRSNLGLGLMIGTGVGVAIKAVISLFKRKKEGNSSALGKNTIISIIIVCILAVIILSITTEITLFEGVLLIIGTYLTAYLSGMLTGQTGVNPMEIFAILVLLGISVVMSPTLAAAFSIAGVVAVACGLTGDVMNDLKSGSLVGTRPRYQIIAEGIGGVIGAVVAAFALIVLKNAMGGFGSPELPAPQAALVATMATGLTNAPAFFTGAAIGLILYLLKVPSATLGLGVYLPTHISSAMALGAVIMAISKKIAKNKAAADEKAALISSGLLGGEGITGVIIAIVSMF</sequence>
<feature type="transmembrane region" description="Helical" evidence="6">
    <location>
        <begin position="391"/>
        <end position="412"/>
    </location>
</feature>
<dbReference type="InterPro" id="IPR045035">
    <property type="entry name" value="YSL-like"/>
</dbReference>
<dbReference type="PANTHER" id="PTHR31645">
    <property type="entry name" value="OLIGOPEPTIDE TRANSPORTER YGL114W-RELATED"/>
    <property type="match status" value="1"/>
</dbReference>
<feature type="transmembrane region" description="Helical" evidence="6">
    <location>
        <begin position="469"/>
        <end position="488"/>
    </location>
</feature>
<feature type="transmembrane region" description="Helical" evidence="6">
    <location>
        <begin position="305"/>
        <end position="326"/>
    </location>
</feature>
<gene>
    <name evidence="7" type="ORF">IAA97_05220</name>
</gene>
<keyword evidence="2" id="KW-0813">Transport</keyword>
<evidence type="ECO:0000256" key="3">
    <source>
        <dbReference type="ARBA" id="ARBA00022692"/>
    </source>
</evidence>
<evidence type="ECO:0000256" key="1">
    <source>
        <dbReference type="ARBA" id="ARBA00004141"/>
    </source>
</evidence>
<feature type="transmembrane region" description="Helical" evidence="6">
    <location>
        <begin position="246"/>
        <end position="267"/>
    </location>
</feature>
<feature type="transmembrane region" description="Helical" evidence="6">
    <location>
        <begin position="200"/>
        <end position="226"/>
    </location>
</feature>
<feature type="transmembrane region" description="Helical" evidence="6">
    <location>
        <begin position="432"/>
        <end position="457"/>
    </location>
</feature>
<dbReference type="AlphaFoldDB" id="A0A9D9H679"/>
<reference evidence="7" key="1">
    <citation type="submission" date="2020-10" db="EMBL/GenBank/DDBJ databases">
        <authorList>
            <person name="Gilroy R."/>
        </authorList>
    </citation>
    <scope>NUCLEOTIDE SEQUENCE</scope>
    <source>
        <strain evidence="7">7293</strain>
    </source>
</reference>